<name>A0A348HFY1_9GAMM</name>
<comment type="function">
    <text evidence="1 12">Required for the export of heme to the periplasm for the biogenesis of c-type cytochromes.</text>
</comment>
<dbReference type="AlphaFoldDB" id="A0A348HFY1"/>
<keyword evidence="7 12" id="KW-0997">Cell inner membrane</keyword>
<keyword evidence="5 12" id="KW-0813">Transport</keyword>
<evidence type="ECO:0000256" key="3">
    <source>
        <dbReference type="ARBA" id="ARBA00010544"/>
    </source>
</evidence>
<dbReference type="Pfam" id="PF03379">
    <property type="entry name" value="CcmB"/>
    <property type="match status" value="1"/>
</dbReference>
<dbReference type="InterPro" id="IPR026031">
    <property type="entry name" value="Cyt_c_CcmB_bac"/>
</dbReference>
<evidence type="ECO:0000256" key="11">
    <source>
        <dbReference type="ARBA" id="ARBA00023136"/>
    </source>
</evidence>
<keyword evidence="6 12" id="KW-1003">Cell membrane</keyword>
<organism evidence="14 15">
    <name type="scientific">Zymobacter palmae</name>
    <dbReference type="NCBI Taxonomy" id="33074"/>
    <lineage>
        <taxon>Bacteria</taxon>
        <taxon>Pseudomonadati</taxon>
        <taxon>Pseudomonadota</taxon>
        <taxon>Gammaproteobacteria</taxon>
        <taxon>Oceanospirillales</taxon>
        <taxon>Halomonadaceae</taxon>
        <taxon>Zymobacter group</taxon>
        <taxon>Zymobacter</taxon>
    </lineage>
</organism>
<evidence type="ECO:0000256" key="6">
    <source>
        <dbReference type="ARBA" id="ARBA00022475"/>
    </source>
</evidence>
<dbReference type="RefSeq" id="WP_027706041.1">
    <property type="nucleotide sequence ID" value="NZ_AP018933.1"/>
</dbReference>
<gene>
    <name evidence="14" type="ORF">ZBT109_1783</name>
</gene>
<dbReference type="NCBIfam" id="TIGR01190">
    <property type="entry name" value="ccmB"/>
    <property type="match status" value="1"/>
</dbReference>
<keyword evidence="15" id="KW-1185">Reference proteome</keyword>
<feature type="transmembrane region" description="Helical" evidence="13">
    <location>
        <begin position="141"/>
        <end position="166"/>
    </location>
</feature>
<proteinExistence type="inferred from homology"/>
<comment type="subcellular location">
    <subcellularLocation>
        <location evidence="2">Cell inner membrane</location>
        <topology evidence="2">Multi-pass membrane protein</topology>
    </subcellularLocation>
</comment>
<keyword evidence="11 12" id="KW-0472">Membrane</keyword>
<protein>
    <recommendedName>
        <fullName evidence="4 12">Heme exporter protein B</fullName>
    </recommendedName>
</protein>
<feature type="transmembrane region" description="Helical" evidence="13">
    <location>
        <begin position="173"/>
        <end position="194"/>
    </location>
</feature>
<dbReference type="PANTHER" id="PTHR30070">
    <property type="entry name" value="HEME EXPORTER PROTEIN B"/>
    <property type="match status" value="1"/>
</dbReference>
<keyword evidence="8 13" id="KW-0812">Transmembrane</keyword>
<evidence type="ECO:0000256" key="12">
    <source>
        <dbReference type="PIRNR" id="PIRNR002764"/>
    </source>
</evidence>
<dbReference type="PRINTS" id="PR01414">
    <property type="entry name" value="CCMBBIOGNSIS"/>
</dbReference>
<feature type="transmembrane region" description="Helical" evidence="13">
    <location>
        <begin position="35"/>
        <end position="53"/>
    </location>
</feature>
<evidence type="ECO:0000256" key="4">
    <source>
        <dbReference type="ARBA" id="ARBA00016452"/>
    </source>
</evidence>
<keyword evidence="10 13" id="KW-1133">Transmembrane helix</keyword>
<feature type="transmembrane region" description="Helical" evidence="13">
    <location>
        <begin position="206"/>
        <end position="229"/>
    </location>
</feature>
<evidence type="ECO:0000256" key="9">
    <source>
        <dbReference type="ARBA" id="ARBA00022748"/>
    </source>
</evidence>
<dbReference type="GO" id="GO:0015232">
    <property type="term" value="F:heme transmembrane transporter activity"/>
    <property type="evidence" value="ECO:0007669"/>
    <property type="project" value="InterPro"/>
</dbReference>
<evidence type="ECO:0000256" key="1">
    <source>
        <dbReference type="ARBA" id="ARBA00002442"/>
    </source>
</evidence>
<evidence type="ECO:0000313" key="14">
    <source>
        <dbReference type="EMBL" id="BBG30533.1"/>
    </source>
</evidence>
<dbReference type="InterPro" id="IPR003544">
    <property type="entry name" value="Cyt_c_biogenesis_CcmB"/>
</dbReference>
<feature type="transmembrane region" description="Helical" evidence="13">
    <location>
        <begin position="115"/>
        <end position="135"/>
    </location>
</feature>
<comment type="similarity">
    <text evidence="3 12">Belongs to the CcmB/CycW/HelB family.</text>
</comment>
<dbReference type="KEGG" id="zpl:ZBT109_1783"/>
<reference evidence="14 15" key="1">
    <citation type="submission" date="2018-09" db="EMBL/GenBank/DDBJ databases">
        <title>Zymobacter palmae IAM14233 (=T109) whole genome analysis.</title>
        <authorList>
            <person name="Yanase H."/>
        </authorList>
    </citation>
    <scope>NUCLEOTIDE SEQUENCE [LARGE SCALE GENOMIC DNA]</scope>
    <source>
        <strain evidence="14 15">IAM14233</strain>
    </source>
</reference>
<dbReference type="PANTHER" id="PTHR30070:SF1">
    <property type="entry name" value="CYTOCHROME C BIOGENESIS B-RELATED"/>
    <property type="match status" value="1"/>
</dbReference>
<dbReference type="STRING" id="1123510.GCA_000620025_00967"/>
<evidence type="ECO:0000256" key="13">
    <source>
        <dbReference type="SAM" id="Phobius"/>
    </source>
</evidence>
<dbReference type="GO" id="GO:1903607">
    <property type="term" value="P:cytochrome c biosynthetic process"/>
    <property type="evidence" value="ECO:0007669"/>
    <property type="project" value="TreeGrafter"/>
</dbReference>
<feature type="transmembrane region" description="Helical" evidence="13">
    <location>
        <begin position="59"/>
        <end position="80"/>
    </location>
</feature>
<keyword evidence="9 12" id="KW-0201">Cytochrome c-type biogenesis</keyword>
<accession>A0A348HFY1</accession>
<evidence type="ECO:0000256" key="10">
    <source>
        <dbReference type="ARBA" id="ARBA00022989"/>
    </source>
</evidence>
<dbReference type="EMBL" id="AP018933">
    <property type="protein sequence ID" value="BBG30533.1"/>
    <property type="molecule type" value="Genomic_DNA"/>
</dbReference>
<dbReference type="GO" id="GO:0005886">
    <property type="term" value="C:plasma membrane"/>
    <property type="evidence" value="ECO:0007669"/>
    <property type="project" value="UniProtKB-SubCell"/>
</dbReference>
<dbReference type="Proteomes" id="UP000267342">
    <property type="component" value="Chromosome"/>
</dbReference>
<dbReference type="GO" id="GO:0017004">
    <property type="term" value="P:cytochrome complex assembly"/>
    <property type="evidence" value="ECO:0007669"/>
    <property type="project" value="UniProtKB-KW"/>
</dbReference>
<evidence type="ECO:0000256" key="8">
    <source>
        <dbReference type="ARBA" id="ARBA00022692"/>
    </source>
</evidence>
<evidence type="ECO:0000256" key="7">
    <source>
        <dbReference type="ARBA" id="ARBA00022519"/>
    </source>
</evidence>
<evidence type="ECO:0000313" key="15">
    <source>
        <dbReference type="Proteomes" id="UP000267342"/>
    </source>
</evidence>
<sequence>MSSPDAAQPLMSLWQSACYALQREWRLCCRQRSEWLQPLAFFIVVIALFPLGLSGDLAALRVFAPGIIWVAALLAVLLSLDRLFRDDYLDGVIEQWVLSPQPLVLSVTVKVMLHWCLNGCLLALISPLLGVMLGLSWQEVAVLACSLVPGSFVLAWIGAIGAALTVSLPRGGVLLSLLMLPLYVPVLIFGAGLVRMVALGLPWWPVMALLGGLMATALLMAPWVVAYALRLNISTQ</sequence>
<evidence type="ECO:0000256" key="5">
    <source>
        <dbReference type="ARBA" id="ARBA00022448"/>
    </source>
</evidence>
<evidence type="ECO:0000256" key="2">
    <source>
        <dbReference type="ARBA" id="ARBA00004429"/>
    </source>
</evidence>
<dbReference type="PIRSF" id="PIRSF002764">
    <property type="entry name" value="CcmB"/>
    <property type="match status" value="1"/>
</dbReference>